<dbReference type="InterPro" id="IPR004044">
    <property type="entry name" value="KH_dom_type_2"/>
</dbReference>
<feature type="region of interest" description="G3" evidence="8">
    <location>
        <begin position="74"/>
        <end position="77"/>
    </location>
</feature>
<evidence type="ECO:0000256" key="3">
    <source>
        <dbReference type="ARBA" id="ARBA00022519"/>
    </source>
</evidence>
<evidence type="ECO:0000256" key="6">
    <source>
        <dbReference type="ARBA" id="ARBA00023134"/>
    </source>
</evidence>
<dbReference type="NCBIfam" id="NF000908">
    <property type="entry name" value="PRK00089.1"/>
    <property type="match status" value="1"/>
</dbReference>
<dbReference type="GO" id="GO:0000028">
    <property type="term" value="P:ribosomal small subunit assembly"/>
    <property type="evidence" value="ECO:0007669"/>
    <property type="project" value="TreeGrafter"/>
</dbReference>
<dbReference type="PROSITE" id="PS51713">
    <property type="entry name" value="G_ERA"/>
    <property type="match status" value="1"/>
</dbReference>
<feature type="region of interest" description="G2" evidence="8">
    <location>
        <begin position="53"/>
        <end position="57"/>
    </location>
</feature>
<feature type="binding site" evidence="7">
    <location>
        <begin position="27"/>
        <end position="34"/>
    </location>
    <ligand>
        <name>GTP</name>
        <dbReference type="ChEBI" id="CHEBI:37565"/>
    </ligand>
</feature>
<dbReference type="GO" id="GO:0005886">
    <property type="term" value="C:plasma membrane"/>
    <property type="evidence" value="ECO:0007669"/>
    <property type="project" value="UniProtKB-SubCell"/>
</dbReference>
<evidence type="ECO:0000259" key="10">
    <source>
        <dbReference type="PROSITE" id="PS50823"/>
    </source>
</evidence>
<dbReference type="SUPFAM" id="SSF54814">
    <property type="entry name" value="Prokaryotic type KH domain (KH-domain type II)"/>
    <property type="match status" value="1"/>
</dbReference>
<dbReference type="InterPro" id="IPR005225">
    <property type="entry name" value="Small_GTP-bd"/>
</dbReference>
<dbReference type="GO" id="GO:0003924">
    <property type="term" value="F:GTPase activity"/>
    <property type="evidence" value="ECO:0007669"/>
    <property type="project" value="UniProtKB-UniRule"/>
</dbReference>
<dbReference type="InterPro" id="IPR009019">
    <property type="entry name" value="KH_sf_prok-type"/>
</dbReference>
<evidence type="ECO:0000256" key="5">
    <source>
        <dbReference type="ARBA" id="ARBA00022884"/>
    </source>
</evidence>
<dbReference type="GO" id="GO:0043024">
    <property type="term" value="F:ribosomal small subunit binding"/>
    <property type="evidence" value="ECO:0007669"/>
    <property type="project" value="TreeGrafter"/>
</dbReference>
<dbReference type="Gene3D" id="3.40.50.300">
    <property type="entry name" value="P-loop containing nucleotide triphosphate hydrolases"/>
    <property type="match status" value="1"/>
</dbReference>
<dbReference type="CDD" id="cd22534">
    <property type="entry name" value="KH-II_Era"/>
    <property type="match status" value="1"/>
</dbReference>
<dbReference type="InterPro" id="IPR006073">
    <property type="entry name" value="GTP-bd"/>
</dbReference>
<dbReference type="Gene3D" id="3.30.300.20">
    <property type="match status" value="1"/>
</dbReference>
<dbReference type="InterPro" id="IPR030388">
    <property type="entry name" value="G_ERA_dom"/>
</dbReference>
<comment type="function">
    <text evidence="7">An essential GTPase that binds both GDP and GTP, with rapid nucleotide exchange. Plays a role in 16S rRNA processing and 30S ribosomal subunit biogenesis and possibly also in cell cycle regulation and energy metabolism.</text>
</comment>
<feature type="region of interest" description="G1" evidence="8">
    <location>
        <begin position="27"/>
        <end position="34"/>
    </location>
</feature>
<dbReference type="GO" id="GO:0070181">
    <property type="term" value="F:small ribosomal subunit rRNA binding"/>
    <property type="evidence" value="ECO:0007669"/>
    <property type="project" value="UniProtKB-UniRule"/>
</dbReference>
<dbReference type="InterPro" id="IPR027417">
    <property type="entry name" value="P-loop_NTPase"/>
</dbReference>
<keyword evidence="5 7" id="KW-0694">RNA-binding</keyword>
<name>A0A7C4RGQ1_9BACT</name>
<keyword evidence="7" id="KW-1003">Cell membrane</keyword>
<organism evidence="12">
    <name type="scientific">Desulfatirhabdium butyrativorans</name>
    <dbReference type="NCBI Taxonomy" id="340467"/>
    <lineage>
        <taxon>Bacteria</taxon>
        <taxon>Pseudomonadati</taxon>
        <taxon>Thermodesulfobacteriota</taxon>
        <taxon>Desulfobacteria</taxon>
        <taxon>Desulfobacterales</taxon>
        <taxon>Desulfatirhabdiaceae</taxon>
        <taxon>Desulfatirhabdium</taxon>
    </lineage>
</organism>
<evidence type="ECO:0000256" key="4">
    <source>
        <dbReference type="ARBA" id="ARBA00022741"/>
    </source>
</evidence>
<dbReference type="PRINTS" id="PR00326">
    <property type="entry name" value="GTP1OBG"/>
</dbReference>
<keyword evidence="7" id="KW-0472">Membrane</keyword>
<dbReference type="Pfam" id="PF07650">
    <property type="entry name" value="KH_2"/>
    <property type="match status" value="1"/>
</dbReference>
<dbReference type="Pfam" id="PF01926">
    <property type="entry name" value="MMR_HSR1"/>
    <property type="match status" value="1"/>
</dbReference>
<dbReference type="PROSITE" id="PS50823">
    <property type="entry name" value="KH_TYPE_2"/>
    <property type="match status" value="1"/>
</dbReference>
<gene>
    <name evidence="7" type="primary">era</name>
    <name evidence="12" type="ORF">ENS29_01170</name>
</gene>
<proteinExistence type="inferred from homology"/>
<comment type="caution">
    <text evidence="12">The sequence shown here is derived from an EMBL/GenBank/DDBJ whole genome shotgun (WGS) entry which is preliminary data.</text>
</comment>
<keyword evidence="7" id="KW-0690">Ribosome biogenesis</keyword>
<dbReference type="NCBIfam" id="TIGR00436">
    <property type="entry name" value="era"/>
    <property type="match status" value="1"/>
</dbReference>
<dbReference type="GO" id="GO:0005525">
    <property type="term" value="F:GTP binding"/>
    <property type="evidence" value="ECO:0007669"/>
    <property type="project" value="UniProtKB-UniRule"/>
</dbReference>
<dbReference type="AlphaFoldDB" id="A0A7C4RGQ1"/>
<feature type="region of interest" description="G5" evidence="8">
    <location>
        <begin position="165"/>
        <end position="167"/>
    </location>
</feature>
<dbReference type="CDD" id="cd04163">
    <property type="entry name" value="Era"/>
    <property type="match status" value="1"/>
</dbReference>
<feature type="binding site" evidence="7">
    <location>
        <begin position="136"/>
        <end position="139"/>
    </location>
    <ligand>
        <name>GTP</name>
        <dbReference type="ChEBI" id="CHEBI:37565"/>
    </ligand>
</feature>
<evidence type="ECO:0000256" key="9">
    <source>
        <dbReference type="RuleBase" id="RU003761"/>
    </source>
</evidence>
<feature type="binding site" evidence="7">
    <location>
        <begin position="74"/>
        <end position="78"/>
    </location>
    <ligand>
        <name>GTP</name>
        <dbReference type="ChEBI" id="CHEBI:37565"/>
    </ligand>
</feature>
<evidence type="ECO:0000313" key="12">
    <source>
        <dbReference type="EMBL" id="HGU31449.1"/>
    </source>
</evidence>
<evidence type="ECO:0000256" key="2">
    <source>
        <dbReference type="ARBA" id="ARBA00020484"/>
    </source>
</evidence>
<dbReference type="InterPro" id="IPR005662">
    <property type="entry name" value="GTPase_Era-like"/>
</dbReference>
<dbReference type="NCBIfam" id="TIGR00231">
    <property type="entry name" value="small_GTP"/>
    <property type="match status" value="1"/>
</dbReference>
<feature type="region of interest" description="G4" evidence="8">
    <location>
        <begin position="136"/>
        <end position="139"/>
    </location>
</feature>
<sequence>MREERVTDSEPRSKTRAFRCGFIAIVGAPNAGKSTLLNRLVGQKIAITSKKPQTTRNRITGIRHHENAQLIFVDTPGIHRASKQLNVRIVETALGTLESVDVIVFVVDASRKDEASETMIRKALDRIDRPVVLALNKVDLVQKSALLAGIDQRSKLRSFEAIVPISAKTGDQVSVLAEVIENLLPVGPPLFPEDSVTDLPMRFLAAEIVREKVFRYTGQEIPYSTMVTIDDYKEEKRITHIHATIHVERDSQKRIVIGQGGAMLKRIGEAARIEIETMIESRVFLHLFVRVDTNWSRDAKVLERICNP</sequence>
<evidence type="ECO:0000256" key="8">
    <source>
        <dbReference type="PROSITE-ProRule" id="PRU01050"/>
    </source>
</evidence>
<keyword evidence="6 7" id="KW-0342">GTP-binding</keyword>
<dbReference type="InterPro" id="IPR015946">
    <property type="entry name" value="KH_dom-like_a/b"/>
</dbReference>
<dbReference type="PANTHER" id="PTHR42698:SF1">
    <property type="entry name" value="GTPASE ERA, MITOCHONDRIAL"/>
    <property type="match status" value="1"/>
</dbReference>
<dbReference type="HAMAP" id="MF_00367">
    <property type="entry name" value="GTPase_Era"/>
    <property type="match status" value="1"/>
</dbReference>
<keyword evidence="4 7" id="KW-0547">Nucleotide-binding</keyword>
<evidence type="ECO:0000256" key="7">
    <source>
        <dbReference type="HAMAP-Rule" id="MF_00367"/>
    </source>
</evidence>
<reference evidence="12" key="1">
    <citation type="journal article" date="2020" name="mSystems">
        <title>Genome- and Community-Level Interaction Insights into Carbon Utilization and Element Cycling Functions of Hydrothermarchaeota in Hydrothermal Sediment.</title>
        <authorList>
            <person name="Zhou Z."/>
            <person name="Liu Y."/>
            <person name="Xu W."/>
            <person name="Pan J."/>
            <person name="Luo Z.H."/>
            <person name="Li M."/>
        </authorList>
    </citation>
    <scope>NUCLEOTIDE SEQUENCE [LARGE SCALE GENOMIC DNA]</scope>
    <source>
        <strain evidence="12">SpSt-477</strain>
    </source>
</reference>
<comment type="similarity">
    <text evidence="1 7 8 9">Belongs to the TRAFAC class TrmE-Era-EngA-EngB-Septin-like GTPase superfamily. Era GTPase family.</text>
</comment>
<evidence type="ECO:0000256" key="1">
    <source>
        <dbReference type="ARBA" id="ARBA00007921"/>
    </source>
</evidence>
<dbReference type="PANTHER" id="PTHR42698">
    <property type="entry name" value="GTPASE ERA"/>
    <property type="match status" value="1"/>
</dbReference>
<dbReference type="EMBL" id="DSUH01000026">
    <property type="protein sequence ID" value="HGU31449.1"/>
    <property type="molecule type" value="Genomic_DNA"/>
</dbReference>
<feature type="domain" description="KH type-2" evidence="10">
    <location>
        <begin position="209"/>
        <end position="293"/>
    </location>
</feature>
<keyword evidence="7" id="KW-0963">Cytoplasm</keyword>
<keyword evidence="3" id="KW-0997">Cell inner membrane</keyword>
<comment type="subcellular location">
    <subcellularLocation>
        <location evidence="7">Cytoplasm</location>
    </subcellularLocation>
    <subcellularLocation>
        <location evidence="7">Cell membrane</location>
        <topology evidence="7">Peripheral membrane protein</topology>
    </subcellularLocation>
</comment>
<keyword evidence="7" id="KW-0699">rRNA-binding</keyword>
<dbReference type="SUPFAM" id="SSF52540">
    <property type="entry name" value="P-loop containing nucleoside triphosphate hydrolases"/>
    <property type="match status" value="1"/>
</dbReference>
<dbReference type="FunFam" id="3.40.50.300:FF:000094">
    <property type="entry name" value="GTPase Era"/>
    <property type="match status" value="1"/>
</dbReference>
<protein>
    <recommendedName>
        <fullName evidence="2 7">GTPase Era</fullName>
    </recommendedName>
</protein>
<evidence type="ECO:0000259" key="11">
    <source>
        <dbReference type="PROSITE" id="PS51713"/>
    </source>
</evidence>
<feature type="domain" description="Era-type G" evidence="11">
    <location>
        <begin position="19"/>
        <end position="186"/>
    </location>
</feature>
<dbReference type="GO" id="GO:0005829">
    <property type="term" value="C:cytosol"/>
    <property type="evidence" value="ECO:0007669"/>
    <property type="project" value="TreeGrafter"/>
</dbReference>
<accession>A0A7C4RGQ1</accession>
<comment type="subunit">
    <text evidence="7">Monomer.</text>
</comment>